<feature type="binding site" evidence="4">
    <location>
        <begin position="15"/>
        <end position="17"/>
    </location>
    <ligand>
        <name>N(1)-(5-phospho-beta-D-ribosyl)glycinamide</name>
        <dbReference type="ChEBI" id="CHEBI:143788"/>
    </ligand>
</feature>
<evidence type="ECO:0000313" key="6">
    <source>
        <dbReference type="EMBL" id="SFP78111.1"/>
    </source>
</evidence>
<feature type="binding site" evidence="4">
    <location>
        <position position="70"/>
    </location>
    <ligand>
        <name>(6R)-10-formyltetrahydrofolate</name>
        <dbReference type="ChEBI" id="CHEBI:195366"/>
    </ligand>
</feature>
<dbReference type="EMBL" id="FOXB01000040">
    <property type="protein sequence ID" value="SFP78111.1"/>
    <property type="molecule type" value="Genomic_DNA"/>
</dbReference>
<dbReference type="RefSeq" id="WP_092913656.1">
    <property type="nucleotide sequence ID" value="NZ_FOXB01000040.1"/>
</dbReference>
<dbReference type="Gene3D" id="3.40.50.170">
    <property type="entry name" value="Formyl transferase, N-terminal domain"/>
    <property type="match status" value="1"/>
</dbReference>
<dbReference type="InterPro" id="IPR004607">
    <property type="entry name" value="GART"/>
</dbReference>
<dbReference type="Proteomes" id="UP000199227">
    <property type="component" value="Unassembled WGS sequence"/>
</dbReference>
<dbReference type="GO" id="GO:0004644">
    <property type="term" value="F:phosphoribosylglycinamide formyltransferase activity"/>
    <property type="evidence" value="ECO:0007669"/>
    <property type="project" value="UniProtKB-UniRule"/>
</dbReference>
<proteinExistence type="inferred from homology"/>
<keyword evidence="3 4" id="KW-0658">Purine biosynthesis</keyword>
<dbReference type="CDD" id="cd08645">
    <property type="entry name" value="FMT_core_GART"/>
    <property type="match status" value="1"/>
</dbReference>
<dbReference type="EC" id="2.1.2.2" evidence="4"/>
<comment type="function">
    <text evidence="4">Catalyzes the transfer of a formyl group from 10-formyltetrahydrofolate to 5-phospho-ribosyl-glycinamide (GAR), producing 5-phospho-ribosyl-N-formylglycinamide (FGAR) and tetrahydrofolate.</text>
</comment>
<dbReference type="OrthoDB" id="9806170at2"/>
<protein>
    <recommendedName>
        <fullName evidence="4">Phosphoribosylglycinamide formyltransferase</fullName>
        <ecNumber evidence="4">2.1.2.2</ecNumber>
    </recommendedName>
    <alternativeName>
        <fullName evidence="4">5'-phosphoribosylglycinamide transformylase</fullName>
    </alternativeName>
    <alternativeName>
        <fullName evidence="4">GAR transformylase</fullName>
        <shortName evidence="4">GART</shortName>
    </alternativeName>
</protein>
<dbReference type="STRING" id="223786.SAMN05216234_14018"/>
<evidence type="ECO:0000256" key="3">
    <source>
        <dbReference type="ARBA" id="ARBA00022755"/>
    </source>
</evidence>
<dbReference type="SUPFAM" id="SSF53328">
    <property type="entry name" value="Formyltransferase"/>
    <property type="match status" value="1"/>
</dbReference>
<dbReference type="InterPro" id="IPR002376">
    <property type="entry name" value="Formyl_transf_N"/>
</dbReference>
<comment type="pathway">
    <text evidence="1 4">Purine metabolism; IMP biosynthesis via de novo pathway; N(2)-formyl-N(1)-(5-phospho-D-ribosyl)glycinamide from N(1)-(5-phospho-D-ribosyl)glycinamide (10-formyl THF route): step 1/1.</text>
</comment>
<evidence type="ECO:0000256" key="4">
    <source>
        <dbReference type="HAMAP-Rule" id="MF_01930"/>
    </source>
</evidence>
<reference evidence="6 7" key="1">
    <citation type="submission" date="2016-10" db="EMBL/GenBank/DDBJ databases">
        <authorList>
            <person name="de Groot N.N."/>
        </authorList>
    </citation>
    <scope>NUCLEOTIDE SEQUENCE [LARGE SCALE GENOMIC DNA]</scope>
    <source>
        <strain evidence="6 7">EP1-55-1</strain>
    </source>
</reference>
<gene>
    <name evidence="4" type="primary">purN</name>
    <name evidence="6" type="ORF">SAMN05216234_14018</name>
</gene>
<feature type="domain" description="Formyl transferase N-terminal" evidence="5">
    <location>
        <begin position="6"/>
        <end position="184"/>
    </location>
</feature>
<feature type="active site" description="Proton donor" evidence="4">
    <location>
        <position position="112"/>
    </location>
</feature>
<dbReference type="InterPro" id="IPR036477">
    <property type="entry name" value="Formyl_transf_N_sf"/>
</dbReference>
<dbReference type="NCBIfam" id="TIGR00639">
    <property type="entry name" value="PurN"/>
    <property type="match status" value="1"/>
</dbReference>
<dbReference type="GO" id="GO:0005737">
    <property type="term" value="C:cytoplasm"/>
    <property type="evidence" value="ECO:0007669"/>
    <property type="project" value="TreeGrafter"/>
</dbReference>
<comment type="catalytic activity">
    <reaction evidence="4">
        <text>N(1)-(5-phospho-beta-D-ribosyl)glycinamide + (6R)-10-formyltetrahydrofolate = N(2)-formyl-N(1)-(5-phospho-beta-D-ribosyl)glycinamide + (6S)-5,6,7,8-tetrahydrofolate + H(+)</text>
        <dbReference type="Rhea" id="RHEA:15053"/>
        <dbReference type="ChEBI" id="CHEBI:15378"/>
        <dbReference type="ChEBI" id="CHEBI:57453"/>
        <dbReference type="ChEBI" id="CHEBI:143788"/>
        <dbReference type="ChEBI" id="CHEBI:147286"/>
        <dbReference type="ChEBI" id="CHEBI:195366"/>
        <dbReference type="EC" id="2.1.2.2"/>
    </reaction>
</comment>
<keyword evidence="2 4" id="KW-0808">Transferase</keyword>
<evidence type="ECO:0000313" key="7">
    <source>
        <dbReference type="Proteomes" id="UP000199227"/>
    </source>
</evidence>
<comment type="similarity">
    <text evidence="4">Belongs to the GART family.</text>
</comment>
<evidence type="ECO:0000256" key="1">
    <source>
        <dbReference type="ARBA" id="ARBA00005054"/>
    </source>
</evidence>
<dbReference type="AlphaFoldDB" id="A0A1I5T5L1"/>
<keyword evidence="7" id="KW-1185">Reference proteome</keyword>
<feature type="binding site" evidence="4">
    <location>
        <position position="110"/>
    </location>
    <ligand>
        <name>(6R)-10-formyltetrahydrofolate</name>
        <dbReference type="ChEBI" id="CHEBI:195366"/>
    </ligand>
</feature>
<dbReference type="UniPathway" id="UPA00074">
    <property type="reaction ID" value="UER00126"/>
</dbReference>
<sequence length="191" mass="21596">MVNKVKIVVLFSGNGSNLENLIKHFHCKRFGDKETQIIPITNRPNAKGIERAKKYGINTTIIDHKEFESRESFDAELVKVIKSIEPSLVVAAGFMRILTPVFTEQIRAINLHPSLLPLFKGANAIEESFNSQMRVGGVTVHWITPELDGGEIVEQGCVKKIRGETLEEFRQRIHDLEYTILPASIKYILNL</sequence>
<feature type="binding site" evidence="4">
    <location>
        <begin position="95"/>
        <end position="98"/>
    </location>
    <ligand>
        <name>(6R)-10-formyltetrahydrofolate</name>
        <dbReference type="ChEBI" id="CHEBI:195366"/>
    </ligand>
</feature>
<name>A0A1I5T5L1_9BACT</name>
<dbReference type="PANTHER" id="PTHR43369:SF2">
    <property type="entry name" value="PHOSPHORIBOSYLGLYCINAMIDE FORMYLTRANSFERASE"/>
    <property type="match status" value="1"/>
</dbReference>
<accession>A0A1I5T5L1</accession>
<dbReference type="HAMAP" id="MF_01930">
    <property type="entry name" value="PurN"/>
    <property type="match status" value="1"/>
</dbReference>
<evidence type="ECO:0000259" key="5">
    <source>
        <dbReference type="Pfam" id="PF00551"/>
    </source>
</evidence>
<dbReference type="Pfam" id="PF00551">
    <property type="entry name" value="Formyl_trans_N"/>
    <property type="match status" value="1"/>
</dbReference>
<feature type="site" description="Raises pKa of active site His" evidence="4">
    <location>
        <position position="148"/>
    </location>
</feature>
<evidence type="ECO:0000256" key="2">
    <source>
        <dbReference type="ARBA" id="ARBA00022679"/>
    </source>
</evidence>
<dbReference type="GO" id="GO:0006189">
    <property type="term" value="P:'de novo' IMP biosynthetic process"/>
    <property type="evidence" value="ECO:0007669"/>
    <property type="project" value="UniProtKB-UniRule"/>
</dbReference>
<organism evidence="6 7">
    <name type="scientific">Hydrogenimonas thermophila</name>
    <dbReference type="NCBI Taxonomy" id="223786"/>
    <lineage>
        <taxon>Bacteria</taxon>
        <taxon>Pseudomonadati</taxon>
        <taxon>Campylobacterota</taxon>
        <taxon>Epsilonproteobacteria</taxon>
        <taxon>Campylobacterales</taxon>
        <taxon>Hydrogenimonadaceae</taxon>
        <taxon>Hydrogenimonas</taxon>
    </lineage>
</organism>
<dbReference type="PANTHER" id="PTHR43369">
    <property type="entry name" value="PHOSPHORIBOSYLGLYCINAMIDE FORMYLTRANSFERASE"/>
    <property type="match status" value="1"/>
</dbReference>